<sequence>MVMVCGHQCSTMLPPQNHHHGGCRSNIKQKKQQQLLKKSRKLGQWIQYQSAFHEQRKTNRPTYFLRTVSILLSSQVTTVPSPESVCVWGGGIGRV</sequence>
<accession>A0AAV4JF08</accession>
<gene>
    <name evidence="1" type="ORF">ElyMa_003338300</name>
</gene>
<evidence type="ECO:0000313" key="2">
    <source>
        <dbReference type="Proteomes" id="UP000762676"/>
    </source>
</evidence>
<dbReference type="Proteomes" id="UP000762676">
    <property type="component" value="Unassembled WGS sequence"/>
</dbReference>
<proteinExistence type="predicted"/>
<dbReference type="EMBL" id="BMAT01006875">
    <property type="protein sequence ID" value="GFS21419.1"/>
    <property type="molecule type" value="Genomic_DNA"/>
</dbReference>
<keyword evidence="2" id="KW-1185">Reference proteome</keyword>
<reference evidence="1 2" key="1">
    <citation type="journal article" date="2021" name="Elife">
        <title>Chloroplast acquisition without the gene transfer in kleptoplastic sea slugs, Plakobranchus ocellatus.</title>
        <authorList>
            <person name="Maeda T."/>
            <person name="Takahashi S."/>
            <person name="Yoshida T."/>
            <person name="Shimamura S."/>
            <person name="Takaki Y."/>
            <person name="Nagai Y."/>
            <person name="Toyoda A."/>
            <person name="Suzuki Y."/>
            <person name="Arimoto A."/>
            <person name="Ishii H."/>
            <person name="Satoh N."/>
            <person name="Nishiyama T."/>
            <person name="Hasebe M."/>
            <person name="Maruyama T."/>
            <person name="Minagawa J."/>
            <person name="Obokata J."/>
            <person name="Shigenobu S."/>
        </authorList>
    </citation>
    <scope>NUCLEOTIDE SEQUENCE [LARGE SCALE GENOMIC DNA]</scope>
</reference>
<protein>
    <submittedName>
        <fullName evidence="1">Uncharacterized protein</fullName>
    </submittedName>
</protein>
<evidence type="ECO:0000313" key="1">
    <source>
        <dbReference type="EMBL" id="GFS21419.1"/>
    </source>
</evidence>
<comment type="caution">
    <text evidence="1">The sequence shown here is derived from an EMBL/GenBank/DDBJ whole genome shotgun (WGS) entry which is preliminary data.</text>
</comment>
<dbReference type="AlphaFoldDB" id="A0AAV4JF08"/>
<name>A0AAV4JF08_9GAST</name>
<organism evidence="1 2">
    <name type="scientific">Elysia marginata</name>
    <dbReference type="NCBI Taxonomy" id="1093978"/>
    <lineage>
        <taxon>Eukaryota</taxon>
        <taxon>Metazoa</taxon>
        <taxon>Spiralia</taxon>
        <taxon>Lophotrochozoa</taxon>
        <taxon>Mollusca</taxon>
        <taxon>Gastropoda</taxon>
        <taxon>Heterobranchia</taxon>
        <taxon>Euthyneura</taxon>
        <taxon>Panpulmonata</taxon>
        <taxon>Sacoglossa</taxon>
        <taxon>Placobranchoidea</taxon>
        <taxon>Plakobranchidae</taxon>
        <taxon>Elysia</taxon>
    </lineage>
</organism>